<reference evidence="1 2" key="1">
    <citation type="journal article" date="2016" name="Nat. Commun.">
        <title>Thousands of microbial genomes shed light on interconnected biogeochemical processes in an aquifer system.</title>
        <authorList>
            <person name="Anantharaman K."/>
            <person name="Brown C.T."/>
            <person name="Hug L.A."/>
            <person name="Sharon I."/>
            <person name="Castelle C.J."/>
            <person name="Probst A.J."/>
            <person name="Thomas B.C."/>
            <person name="Singh A."/>
            <person name="Wilkins M.J."/>
            <person name="Karaoz U."/>
            <person name="Brodie E.L."/>
            <person name="Williams K.H."/>
            <person name="Hubbard S.S."/>
            <person name="Banfield J.F."/>
        </authorList>
    </citation>
    <scope>NUCLEOTIDE SEQUENCE [LARGE SCALE GENOMIC DNA]</scope>
</reference>
<dbReference type="EMBL" id="MHMT01000016">
    <property type="protein sequence ID" value="OGZ32627.1"/>
    <property type="molecule type" value="Genomic_DNA"/>
</dbReference>
<dbReference type="AlphaFoldDB" id="A0A1G2F3X1"/>
<comment type="caution">
    <text evidence="1">The sequence shown here is derived from an EMBL/GenBank/DDBJ whole genome shotgun (WGS) entry which is preliminary data.</text>
</comment>
<protein>
    <submittedName>
        <fullName evidence="1">Uncharacterized protein</fullName>
    </submittedName>
</protein>
<proteinExistence type="predicted"/>
<organism evidence="1 2">
    <name type="scientific">Candidatus Portnoybacteria bacterium RBG_13_40_8</name>
    <dbReference type="NCBI Taxonomy" id="1801990"/>
    <lineage>
        <taxon>Bacteria</taxon>
        <taxon>Candidatus Portnoyibacteriota</taxon>
    </lineage>
</organism>
<gene>
    <name evidence="1" type="ORF">A2V69_00905</name>
</gene>
<evidence type="ECO:0000313" key="2">
    <source>
        <dbReference type="Proteomes" id="UP000177810"/>
    </source>
</evidence>
<name>A0A1G2F3X1_9BACT</name>
<dbReference type="Proteomes" id="UP000177810">
    <property type="component" value="Unassembled WGS sequence"/>
</dbReference>
<sequence length="59" mass="6915">MSPKEILIFTSKEQILFYYNYTPILIICQYRGVGNRTGLEPVWRLEKIKKGRLIGLANQ</sequence>
<accession>A0A1G2F3X1</accession>
<evidence type="ECO:0000313" key="1">
    <source>
        <dbReference type="EMBL" id="OGZ32627.1"/>
    </source>
</evidence>